<evidence type="ECO:0000256" key="3">
    <source>
        <dbReference type="RuleBase" id="RU000363"/>
    </source>
</evidence>
<dbReference type="Pfam" id="PF00106">
    <property type="entry name" value="adh_short"/>
    <property type="match status" value="1"/>
</dbReference>
<dbReference type="PANTHER" id="PTHR42879:SF2">
    <property type="entry name" value="3-OXOACYL-[ACYL-CARRIER-PROTEIN] REDUCTASE FABG"/>
    <property type="match status" value="1"/>
</dbReference>
<sequence length="250" mass="26785">MQSLQGKKAILTGGAQGLGLALVRGLCKNGVEVCIIDYSDQVHTTVKDLENMGYIASAVQADLSQLKNIPEIFHQALENLNGEVDILVNNAGIHKPMPATELPIADFQKIIDVNVTAIFELSRLSYAEMKKKGRGKIVNIASVLSVQGGYNASAYSASKGAVSQLTKSLSNEWAKDGVNVNAIAPGYYTTALNQFIFDDPERSRSLLDRIPAGRFGDPEELAGALLFLSSDLSNYVNGILLPVDGGFLGR</sequence>
<dbReference type="InterPro" id="IPR036291">
    <property type="entry name" value="NAD(P)-bd_dom_sf"/>
</dbReference>
<dbReference type="InterPro" id="IPR020904">
    <property type="entry name" value="Sc_DH/Rdtase_CS"/>
</dbReference>
<accession>A0A285TUN1</accession>
<dbReference type="RefSeq" id="WP_097075167.1">
    <property type="nucleotide sequence ID" value="NZ_OBMQ01000018.1"/>
</dbReference>
<keyword evidence="2" id="KW-0560">Oxidoreductase</keyword>
<dbReference type="PROSITE" id="PS00061">
    <property type="entry name" value="ADH_SHORT"/>
    <property type="match status" value="1"/>
</dbReference>
<reference evidence="5" key="1">
    <citation type="submission" date="2017-08" db="EMBL/GenBank/DDBJ databases">
        <authorList>
            <person name="Varghese N."/>
            <person name="Submissions S."/>
        </authorList>
    </citation>
    <scope>NUCLEOTIDE SEQUENCE [LARGE SCALE GENOMIC DNA]</scope>
    <source>
        <strain evidence="5">JC22</strain>
    </source>
</reference>
<evidence type="ECO:0000313" key="5">
    <source>
        <dbReference type="Proteomes" id="UP000219636"/>
    </source>
</evidence>
<gene>
    <name evidence="4" type="ORF">SAMN05880501_11858</name>
</gene>
<dbReference type="OrthoDB" id="9803333at2"/>
<dbReference type="AlphaFoldDB" id="A0A285TUN1"/>
<evidence type="ECO:0000256" key="1">
    <source>
        <dbReference type="ARBA" id="ARBA00006484"/>
    </source>
</evidence>
<protein>
    <submittedName>
        <fullName evidence="4">2-deoxy-D-gluconate 3-dehydrogenase</fullName>
    </submittedName>
</protein>
<keyword evidence="5" id="KW-1185">Reference proteome</keyword>
<comment type="similarity">
    <text evidence="1 3">Belongs to the short-chain dehydrogenases/reductases (SDR) family.</text>
</comment>
<name>A0A285TUN1_9BACL</name>
<dbReference type="SUPFAM" id="SSF51735">
    <property type="entry name" value="NAD(P)-binding Rossmann-fold domains"/>
    <property type="match status" value="1"/>
</dbReference>
<dbReference type="InterPro" id="IPR002347">
    <property type="entry name" value="SDR_fam"/>
</dbReference>
<dbReference type="PANTHER" id="PTHR42879">
    <property type="entry name" value="3-OXOACYL-(ACYL-CARRIER-PROTEIN) REDUCTASE"/>
    <property type="match status" value="1"/>
</dbReference>
<organism evidence="4 5">
    <name type="scientific">Ureibacillus xyleni</name>
    <dbReference type="NCBI Taxonomy" id="614648"/>
    <lineage>
        <taxon>Bacteria</taxon>
        <taxon>Bacillati</taxon>
        <taxon>Bacillota</taxon>
        <taxon>Bacilli</taxon>
        <taxon>Bacillales</taxon>
        <taxon>Caryophanaceae</taxon>
        <taxon>Ureibacillus</taxon>
    </lineage>
</organism>
<evidence type="ECO:0000313" key="4">
    <source>
        <dbReference type="EMBL" id="SOC25286.1"/>
    </source>
</evidence>
<dbReference type="PRINTS" id="PR00081">
    <property type="entry name" value="GDHRDH"/>
</dbReference>
<dbReference type="EMBL" id="OBMQ01000018">
    <property type="protein sequence ID" value="SOC25286.1"/>
    <property type="molecule type" value="Genomic_DNA"/>
</dbReference>
<dbReference type="GO" id="GO:0016491">
    <property type="term" value="F:oxidoreductase activity"/>
    <property type="evidence" value="ECO:0007669"/>
    <property type="project" value="UniProtKB-KW"/>
</dbReference>
<dbReference type="Proteomes" id="UP000219636">
    <property type="component" value="Unassembled WGS sequence"/>
</dbReference>
<dbReference type="Gene3D" id="3.40.50.720">
    <property type="entry name" value="NAD(P)-binding Rossmann-like Domain"/>
    <property type="match status" value="1"/>
</dbReference>
<evidence type="ECO:0000256" key="2">
    <source>
        <dbReference type="ARBA" id="ARBA00023002"/>
    </source>
</evidence>
<dbReference type="GO" id="GO:0008206">
    <property type="term" value="P:bile acid metabolic process"/>
    <property type="evidence" value="ECO:0007669"/>
    <property type="project" value="UniProtKB-ARBA"/>
</dbReference>
<dbReference type="FunFam" id="3.40.50.720:FF:000084">
    <property type="entry name" value="Short-chain dehydrogenase reductase"/>
    <property type="match status" value="1"/>
</dbReference>
<proteinExistence type="inferred from homology"/>
<dbReference type="PRINTS" id="PR00080">
    <property type="entry name" value="SDRFAMILY"/>
</dbReference>
<dbReference type="InterPro" id="IPR050259">
    <property type="entry name" value="SDR"/>
</dbReference>